<reference evidence="1" key="1">
    <citation type="submission" date="2023-04" db="EMBL/GenBank/DDBJ databases">
        <title>Ambrosiozyma monospora NBRC 10751.</title>
        <authorList>
            <person name="Ichikawa N."/>
            <person name="Sato H."/>
            <person name="Tonouchi N."/>
        </authorList>
    </citation>
    <scope>NUCLEOTIDE SEQUENCE</scope>
    <source>
        <strain evidence="1">NBRC 10751</strain>
    </source>
</reference>
<accession>A0ACB5TYJ2</accession>
<dbReference type="Proteomes" id="UP001165064">
    <property type="component" value="Unassembled WGS sequence"/>
</dbReference>
<sequence length="287" mass="32658">MAALKSLPITSFINEMNTIMDDFYKNSPPHYRDPSYSIGALTTNVYVLSLASSVQRVNLFRLHVMMLRNIKSESAKPGSSHYLEMENLDLSCSWTVLVQVSHRMATIASECLLKFKDQLPYSQNMLFLIFQGVLGLLPVLFHDDERVRKMAEDDLQKVIPVMEQISDCISWHLTSVYHFILKEIYPDPVKLRRYVKMAINGKNLEALAKDSANYPLLNRIVALNLPCFGASLMNISEDMWNVNRGYCSFDKLFDPSSSKLPNMTHLAEEPTRATAYGSGFNFKHTNG</sequence>
<proteinExistence type="predicted"/>
<organism evidence="1 2">
    <name type="scientific">Ambrosiozyma monospora</name>
    <name type="common">Yeast</name>
    <name type="synonym">Endomycopsis monosporus</name>
    <dbReference type="NCBI Taxonomy" id="43982"/>
    <lineage>
        <taxon>Eukaryota</taxon>
        <taxon>Fungi</taxon>
        <taxon>Dikarya</taxon>
        <taxon>Ascomycota</taxon>
        <taxon>Saccharomycotina</taxon>
        <taxon>Pichiomycetes</taxon>
        <taxon>Pichiales</taxon>
        <taxon>Pichiaceae</taxon>
        <taxon>Ambrosiozyma</taxon>
    </lineage>
</organism>
<evidence type="ECO:0000313" key="1">
    <source>
        <dbReference type="EMBL" id="GME98098.1"/>
    </source>
</evidence>
<protein>
    <submittedName>
        <fullName evidence="1">Unnamed protein product</fullName>
    </submittedName>
</protein>
<keyword evidence="2" id="KW-1185">Reference proteome</keyword>
<gene>
    <name evidence="1" type="ORF">Amon02_001040400</name>
</gene>
<evidence type="ECO:0000313" key="2">
    <source>
        <dbReference type="Proteomes" id="UP001165064"/>
    </source>
</evidence>
<comment type="caution">
    <text evidence="1">The sequence shown here is derived from an EMBL/GenBank/DDBJ whole genome shotgun (WGS) entry which is preliminary data.</text>
</comment>
<name>A0ACB5TYJ2_AMBMO</name>
<dbReference type="EMBL" id="BSXS01010376">
    <property type="protein sequence ID" value="GME98098.1"/>
    <property type="molecule type" value="Genomic_DNA"/>
</dbReference>